<reference evidence="9" key="1">
    <citation type="submission" date="2013-08" db="EMBL/GenBank/DDBJ databases">
        <title>Intrasporangium oryzae NRRL B-24470.</title>
        <authorList>
            <person name="Liu H."/>
            <person name="Wang G."/>
        </authorList>
    </citation>
    <scope>NUCLEOTIDE SEQUENCE [LARGE SCALE GENOMIC DNA]</scope>
    <source>
        <strain evidence="9">Q5-1</strain>
    </source>
</reference>
<keyword evidence="9" id="KW-1185">Reference proteome</keyword>
<organism evidence="8 9">
    <name type="scientific">Intrasporangium chromatireducens Q5-1</name>
    <dbReference type="NCBI Taxonomy" id="584657"/>
    <lineage>
        <taxon>Bacteria</taxon>
        <taxon>Bacillati</taxon>
        <taxon>Actinomycetota</taxon>
        <taxon>Actinomycetes</taxon>
        <taxon>Micrococcales</taxon>
        <taxon>Intrasporangiaceae</taxon>
        <taxon>Intrasporangium</taxon>
    </lineage>
</organism>
<feature type="domain" description="AMP-dependent synthetase/ligase" evidence="7">
    <location>
        <begin position="49"/>
        <end position="467"/>
    </location>
</feature>
<dbReference type="EMBL" id="AWQS01000018">
    <property type="protein sequence ID" value="EWT07199.1"/>
    <property type="molecule type" value="Genomic_DNA"/>
</dbReference>
<dbReference type="InterPro" id="IPR020845">
    <property type="entry name" value="AMP-binding_CS"/>
</dbReference>
<evidence type="ECO:0000256" key="3">
    <source>
        <dbReference type="ARBA" id="ARBA00022832"/>
    </source>
</evidence>
<dbReference type="PANTHER" id="PTHR43272">
    <property type="entry name" value="LONG-CHAIN-FATTY-ACID--COA LIGASE"/>
    <property type="match status" value="1"/>
</dbReference>
<gene>
    <name evidence="8" type="ORF">N864_09675</name>
</gene>
<dbReference type="RefSeq" id="WP_081793353.1">
    <property type="nucleotide sequence ID" value="NZ_AWQS01000018.1"/>
</dbReference>
<evidence type="ECO:0000256" key="2">
    <source>
        <dbReference type="ARBA" id="ARBA00022598"/>
    </source>
</evidence>
<dbReference type="PANTHER" id="PTHR43272:SF32">
    <property type="entry name" value="AMP-DEPENDENT SYNTHETASE_LIGASE DOMAIN-CONTAINING PROTEIN"/>
    <property type="match status" value="1"/>
</dbReference>
<dbReference type="PATRIC" id="fig|584657.3.peg.813"/>
<comment type="similarity">
    <text evidence="1">Belongs to the ATP-dependent AMP-binding enzyme family.</text>
</comment>
<dbReference type="AlphaFoldDB" id="W9GTJ5"/>
<dbReference type="InterPro" id="IPR000873">
    <property type="entry name" value="AMP-dep_synth/lig_dom"/>
</dbReference>
<evidence type="ECO:0000313" key="8">
    <source>
        <dbReference type="EMBL" id="EWT07199.1"/>
    </source>
</evidence>
<dbReference type="Pfam" id="PF00501">
    <property type="entry name" value="AMP-binding"/>
    <property type="match status" value="1"/>
</dbReference>
<feature type="region of interest" description="Disordered" evidence="6">
    <location>
        <begin position="1"/>
        <end position="30"/>
    </location>
</feature>
<evidence type="ECO:0000256" key="4">
    <source>
        <dbReference type="ARBA" id="ARBA00023098"/>
    </source>
</evidence>
<feature type="compositionally biased region" description="Low complexity" evidence="6">
    <location>
        <begin position="8"/>
        <end position="25"/>
    </location>
</feature>
<evidence type="ECO:0000256" key="6">
    <source>
        <dbReference type="SAM" id="MobiDB-lite"/>
    </source>
</evidence>
<dbReference type="OrthoDB" id="9803968at2"/>
<dbReference type="SUPFAM" id="SSF56801">
    <property type="entry name" value="Acetyl-CoA synthetase-like"/>
    <property type="match status" value="1"/>
</dbReference>
<name>W9GTJ5_9MICO</name>
<protein>
    <recommendedName>
        <fullName evidence="5">Acyl-CoA synthetase</fullName>
    </recommendedName>
</protein>
<sequence>MATDKTIPYAAEPAPGAAADPATRAFGGSTGGGAPRGWSYATFPRLLARLAAERPDATALQEKRYGIWQPLTWAQYQARVRDFAHGLASLGVQRGEVVAVLGDNRPEWLIAELAAQSIGAAVVGIYPTSIGEELRHILTLAHVRVVVAEDQEQVDKLVRLLDEDRGGLLLETVVFYDPHGLEQYTEPFLRDFTEVEAAGREWEQTRPGWFDEQVAAGQPGDCAVICTTSGTTSRPKLAELSHANLLAMAEHLTSIDPIGPKDRYVSFLPFAWIGEQMLAVACGLSRGLTLSFPEDSSTQKSDLREIGPDVMFSPPRIWESMLSEVQVRIDEAGALKRKLFGWGYSVGDRVAERRMRGQSVGGLRLVHAIADQVALRPVRDQLGLARVQHAYTGGAPLGPDVFRFFHAIGVNLKQIYGQTEICGLAVVHRDDDIAFASVGTPIPGTEIRIEEDGEILLRSASVFRGYHRNPQATAEAVDADGWLHTGDAGYLDEAGHLVVIDRAKDVLTASDGTRFSSAFIENKLKFSPYVEEAVTFASEGGLTAIITIDPLTTGAWAEHARLSYTTYTDLAAKAEVRDLIAEEVHRANEDLAESIRIKRFVLLHKQFDPDDDEITRTRKVRRNVIAERYGEIIAALERGDDTATIRSTVTYQDGTRLERTLVLDVVDLTTFHAPDDRGRRPVWSGRR</sequence>
<dbReference type="Gene3D" id="3.40.50.12780">
    <property type="entry name" value="N-terminal domain of ligase-like"/>
    <property type="match status" value="1"/>
</dbReference>
<proteinExistence type="inferred from homology"/>
<evidence type="ECO:0000313" key="9">
    <source>
        <dbReference type="Proteomes" id="UP000019494"/>
    </source>
</evidence>
<accession>W9GTJ5</accession>
<dbReference type="GO" id="GO:0016020">
    <property type="term" value="C:membrane"/>
    <property type="evidence" value="ECO:0007669"/>
    <property type="project" value="TreeGrafter"/>
</dbReference>
<evidence type="ECO:0000256" key="5">
    <source>
        <dbReference type="ARBA" id="ARBA00032875"/>
    </source>
</evidence>
<keyword evidence="4" id="KW-0443">Lipid metabolism</keyword>
<keyword evidence="2 8" id="KW-0436">Ligase</keyword>
<dbReference type="PROSITE" id="PS00455">
    <property type="entry name" value="AMP_BINDING"/>
    <property type="match status" value="1"/>
</dbReference>
<evidence type="ECO:0000259" key="7">
    <source>
        <dbReference type="Pfam" id="PF00501"/>
    </source>
</evidence>
<dbReference type="Proteomes" id="UP000019494">
    <property type="component" value="Unassembled WGS sequence"/>
</dbReference>
<comment type="caution">
    <text evidence="8">The sequence shown here is derived from an EMBL/GenBank/DDBJ whole genome shotgun (WGS) entry which is preliminary data.</text>
</comment>
<keyword evidence="3" id="KW-0276">Fatty acid metabolism</keyword>
<dbReference type="InterPro" id="IPR042099">
    <property type="entry name" value="ANL_N_sf"/>
</dbReference>
<dbReference type="GO" id="GO:0004467">
    <property type="term" value="F:long-chain fatty acid-CoA ligase activity"/>
    <property type="evidence" value="ECO:0007669"/>
    <property type="project" value="TreeGrafter"/>
</dbReference>
<evidence type="ECO:0000256" key="1">
    <source>
        <dbReference type="ARBA" id="ARBA00006432"/>
    </source>
</evidence>